<dbReference type="SUPFAM" id="SSF51294">
    <property type="entry name" value="Hedgehog/intein (Hint) domain"/>
    <property type="match status" value="1"/>
</dbReference>
<dbReference type="EMBL" id="JAJUOS010000007">
    <property type="protein sequence ID" value="MCE5973896.1"/>
    <property type="molecule type" value="Genomic_DNA"/>
</dbReference>
<name>A0ABS8YYR2_9RHOB</name>
<proteinExistence type="predicted"/>
<evidence type="ECO:0000256" key="1">
    <source>
        <dbReference type="SAM" id="MobiDB-lite"/>
    </source>
</evidence>
<sequence>MAGLFDEESGPGTEDDGLFERPLFGEANDNPYGAGLAEGIAAGTRIATEDGWRRVETINPGERVLTFDHGPRRVQQIMRATLSDGCSHRPPHMLPLEVPPGVLGNAEAMMLLPEQIVLIESDLAETLYDDPFALIPAAALEGYRGVARIAPQQSFEVIFLQFEGEEVVYANGAGMILCGSADGTSLDALMEGRGDYRVLPLDKARRLVEALIEDERAE</sequence>
<feature type="domain" description="Hedgehog/Intein (Hint)" evidence="2">
    <location>
        <begin position="41"/>
        <end position="173"/>
    </location>
</feature>
<keyword evidence="4" id="KW-1185">Reference proteome</keyword>
<evidence type="ECO:0000313" key="3">
    <source>
        <dbReference type="EMBL" id="MCE5973896.1"/>
    </source>
</evidence>
<dbReference type="Pfam" id="PF13403">
    <property type="entry name" value="Hint_2"/>
    <property type="match status" value="1"/>
</dbReference>
<evidence type="ECO:0000259" key="2">
    <source>
        <dbReference type="Pfam" id="PF13403"/>
    </source>
</evidence>
<dbReference type="Proteomes" id="UP001521181">
    <property type="component" value="Unassembled WGS sequence"/>
</dbReference>
<reference evidence="3 4" key="1">
    <citation type="submission" date="2021-12" db="EMBL/GenBank/DDBJ databases">
        <title>Sinirhodobacter sp. WL0062 is a bacterium isolated from seawater.</title>
        <authorList>
            <person name="Wang L."/>
            <person name="He W."/>
            <person name="Zhang D.-F."/>
        </authorList>
    </citation>
    <scope>NUCLEOTIDE SEQUENCE [LARGE SCALE GENOMIC DNA]</scope>
    <source>
        <strain evidence="3 4">WL0062</strain>
    </source>
</reference>
<feature type="region of interest" description="Disordered" evidence="1">
    <location>
        <begin position="1"/>
        <end position="24"/>
    </location>
</feature>
<feature type="compositionally biased region" description="Acidic residues" evidence="1">
    <location>
        <begin position="1"/>
        <end position="17"/>
    </location>
</feature>
<dbReference type="RefSeq" id="WP_233676871.1">
    <property type="nucleotide sequence ID" value="NZ_JAJUOS010000007.1"/>
</dbReference>
<organism evidence="3 4">
    <name type="scientific">Rhodobacter flavimaris</name>
    <dbReference type="NCBI Taxonomy" id="2907145"/>
    <lineage>
        <taxon>Bacteria</taxon>
        <taxon>Pseudomonadati</taxon>
        <taxon>Pseudomonadota</taxon>
        <taxon>Alphaproteobacteria</taxon>
        <taxon>Rhodobacterales</taxon>
        <taxon>Rhodobacter group</taxon>
        <taxon>Rhodobacter</taxon>
    </lineage>
</organism>
<evidence type="ECO:0000313" key="4">
    <source>
        <dbReference type="Proteomes" id="UP001521181"/>
    </source>
</evidence>
<comment type="caution">
    <text evidence="3">The sequence shown here is derived from an EMBL/GenBank/DDBJ whole genome shotgun (WGS) entry which is preliminary data.</text>
</comment>
<dbReference type="InterPro" id="IPR028992">
    <property type="entry name" value="Hedgehog/Intein_dom"/>
</dbReference>
<accession>A0ABS8YYR2</accession>
<protein>
    <submittedName>
        <fullName evidence="3">Hint domain-containing protein</fullName>
    </submittedName>
</protein>
<gene>
    <name evidence="3" type="ORF">LZA78_10420</name>
</gene>
<dbReference type="InterPro" id="IPR036844">
    <property type="entry name" value="Hint_dom_sf"/>
</dbReference>